<sequence>MMKKILKNKFSDLFSKIDESYELFLPIEVDGKVNFDMWKQGDMVNVEKLKTNISPKSFIFPQSETYLKFKRDGKKLELDNVGGKKEEYVLFGVRHCDARSFKLLDNVFLSDPVDALYEERREKGTIVSMACFNPAETCFCSSFGIEPQTASKEVDVNTWDIGDSILWDPQTQKGENLTKQLKDILEDVTEQDKSELNALQEATNDKLKELPLANLDPKKIKGELNELFESEIWGELSQRCLGCGSCTYVCPTCHCYDVSDFKGDTSGERFRCWDSCMFSDFTLMAHGNIRKTQKERFRQRFMHKLVYYPNNNEGVYACVGCGRCVEKCPVHLDIVKVIKKLGGE</sequence>
<dbReference type="PROSITE" id="PS00198">
    <property type="entry name" value="4FE4S_FER_1"/>
    <property type="match status" value="2"/>
</dbReference>
<dbReference type="PROSITE" id="PS51379">
    <property type="entry name" value="4FE4S_FER_2"/>
    <property type="match status" value="2"/>
</dbReference>
<proteinExistence type="predicted"/>
<dbReference type="PANTHER" id="PTHR40447">
    <property type="entry name" value="ANAEROBIC SULFITE REDUCTASE SUBUNIT A"/>
    <property type="match status" value="1"/>
</dbReference>
<dbReference type="RefSeq" id="WP_253201877.1">
    <property type="nucleotide sequence ID" value="NZ_JAZHFS010000030.1"/>
</dbReference>
<dbReference type="InterPro" id="IPR017900">
    <property type="entry name" value="4Fe4S_Fe_S_CS"/>
</dbReference>
<gene>
    <name evidence="5" type="ORF">SJI18_21115</name>
</gene>
<keyword evidence="6" id="KW-1185">Reference proteome</keyword>
<dbReference type="Proteomes" id="UP001498469">
    <property type="component" value="Unassembled WGS sequence"/>
</dbReference>
<protein>
    <submittedName>
        <fullName evidence="5">4Fe-4S dicluster domain-containing protein</fullName>
    </submittedName>
</protein>
<dbReference type="InterPro" id="IPR017896">
    <property type="entry name" value="4Fe4S_Fe-S-bd"/>
</dbReference>
<keyword evidence="2" id="KW-0408">Iron</keyword>
<organism evidence="5 6">
    <name type="scientific">Clostridium frigoriphilum</name>
    <dbReference type="NCBI Taxonomy" id="443253"/>
    <lineage>
        <taxon>Bacteria</taxon>
        <taxon>Bacillati</taxon>
        <taxon>Bacillota</taxon>
        <taxon>Clostridia</taxon>
        <taxon>Eubacteriales</taxon>
        <taxon>Clostridiaceae</taxon>
        <taxon>Clostridium</taxon>
    </lineage>
</organism>
<dbReference type="SUPFAM" id="SSF46548">
    <property type="entry name" value="alpha-helical ferredoxin"/>
    <property type="match status" value="1"/>
</dbReference>
<accession>A0ABU7UTP1</accession>
<dbReference type="Pfam" id="PF17179">
    <property type="entry name" value="Fer4_22"/>
    <property type="match status" value="1"/>
</dbReference>
<feature type="domain" description="4Fe-4S ferredoxin-type" evidence="4">
    <location>
        <begin position="230"/>
        <end position="261"/>
    </location>
</feature>
<dbReference type="InterPro" id="IPR009051">
    <property type="entry name" value="Helical_ferredxn"/>
</dbReference>
<keyword evidence="3" id="KW-0411">Iron-sulfur</keyword>
<dbReference type="Gene3D" id="1.10.1060.10">
    <property type="entry name" value="Alpha-helical ferredoxin"/>
    <property type="match status" value="1"/>
</dbReference>
<name>A0ABU7UTP1_9CLOT</name>
<reference evidence="5 6" key="1">
    <citation type="submission" date="2023-11" db="EMBL/GenBank/DDBJ databases">
        <title>Draft genome sequence of a psychrophilic Clostridium strain from permafrost water brine.</title>
        <authorList>
            <person name="Shcherbakova V.A."/>
            <person name="Trubitsyn V.E."/>
            <person name="Zakharyuk A.G."/>
        </authorList>
    </citation>
    <scope>NUCLEOTIDE SEQUENCE [LARGE SCALE GENOMIC DNA]</scope>
    <source>
        <strain evidence="5 6">14F</strain>
    </source>
</reference>
<evidence type="ECO:0000259" key="4">
    <source>
        <dbReference type="PROSITE" id="PS51379"/>
    </source>
</evidence>
<evidence type="ECO:0000256" key="1">
    <source>
        <dbReference type="ARBA" id="ARBA00022723"/>
    </source>
</evidence>
<comment type="caution">
    <text evidence="5">The sequence shown here is derived from an EMBL/GenBank/DDBJ whole genome shotgun (WGS) entry which is preliminary data.</text>
</comment>
<evidence type="ECO:0000256" key="2">
    <source>
        <dbReference type="ARBA" id="ARBA00023004"/>
    </source>
</evidence>
<keyword evidence="1" id="KW-0479">Metal-binding</keyword>
<dbReference type="EMBL" id="JAZHFS010000030">
    <property type="protein sequence ID" value="MEF2114791.1"/>
    <property type="molecule type" value="Genomic_DNA"/>
</dbReference>
<evidence type="ECO:0000313" key="5">
    <source>
        <dbReference type="EMBL" id="MEF2114791.1"/>
    </source>
</evidence>
<evidence type="ECO:0000256" key="3">
    <source>
        <dbReference type="ARBA" id="ARBA00023014"/>
    </source>
</evidence>
<feature type="domain" description="4Fe-4S ferredoxin-type" evidence="4">
    <location>
        <begin position="307"/>
        <end position="340"/>
    </location>
</feature>
<evidence type="ECO:0000313" key="6">
    <source>
        <dbReference type="Proteomes" id="UP001498469"/>
    </source>
</evidence>
<dbReference type="PANTHER" id="PTHR40447:SF1">
    <property type="entry name" value="ANAEROBIC SULFITE REDUCTASE SUBUNIT A"/>
    <property type="match status" value="1"/>
</dbReference>